<dbReference type="OrthoDB" id="9806718at2"/>
<evidence type="ECO:0000313" key="3">
    <source>
        <dbReference type="EMBL" id="CRF35281.1"/>
    </source>
</evidence>
<dbReference type="EMBL" id="CVLB01000003">
    <property type="protein sequence ID" value="CRF35281.1"/>
    <property type="molecule type" value="Genomic_DNA"/>
</dbReference>
<dbReference type="AlphaFoldDB" id="A0A0G4KA22"/>
<dbReference type="RefSeq" id="WP_048595932.1">
    <property type="nucleotide sequence ID" value="NZ_CVLB01000003.1"/>
</dbReference>
<dbReference type="Pfam" id="PF00892">
    <property type="entry name" value="EamA"/>
    <property type="match status" value="1"/>
</dbReference>
<evidence type="ECO:0000313" key="4">
    <source>
        <dbReference type="Proteomes" id="UP000043763"/>
    </source>
</evidence>
<evidence type="ECO:0000259" key="2">
    <source>
        <dbReference type="Pfam" id="PF00892"/>
    </source>
</evidence>
<keyword evidence="1" id="KW-0812">Transmembrane</keyword>
<keyword evidence="4" id="KW-1185">Reference proteome</keyword>
<feature type="domain" description="EamA" evidence="2">
    <location>
        <begin position="3"/>
        <end position="142"/>
    </location>
</feature>
<feature type="transmembrane region" description="Helical" evidence="1">
    <location>
        <begin position="100"/>
        <end position="119"/>
    </location>
</feature>
<gene>
    <name evidence="3" type="ORF">BRSU_2550</name>
</gene>
<sequence>MDIIFALLSSIFASLTAILIKIGLAGINSNLATAIRTIIILIMSWIIVFYTNSVNSINTFETIKNLNTKTIIFIVLSGIATGLSWLFYFKALQIGNVNRVVVIDKLSIIFTIILAAIFLKEALNIKIIIGVLFIVAGTLIISFQS</sequence>
<accession>A0A0G4KA22</accession>
<evidence type="ECO:0000256" key="1">
    <source>
        <dbReference type="SAM" id="Phobius"/>
    </source>
</evidence>
<dbReference type="PANTHER" id="PTHR22911:SF137">
    <property type="entry name" value="SOLUTE CARRIER FAMILY 35 MEMBER G2-RELATED"/>
    <property type="match status" value="1"/>
</dbReference>
<organism evidence="3 4">
    <name type="scientific">Brachyspira suanatina</name>
    <dbReference type="NCBI Taxonomy" id="381802"/>
    <lineage>
        <taxon>Bacteria</taxon>
        <taxon>Pseudomonadati</taxon>
        <taxon>Spirochaetota</taxon>
        <taxon>Spirochaetia</taxon>
        <taxon>Brachyspirales</taxon>
        <taxon>Brachyspiraceae</taxon>
        <taxon>Brachyspira</taxon>
    </lineage>
</organism>
<protein>
    <submittedName>
        <fullName evidence="3">Membrane protein</fullName>
    </submittedName>
</protein>
<name>A0A0G4KA22_9SPIR</name>
<feature type="transmembrane region" description="Helical" evidence="1">
    <location>
        <begin position="31"/>
        <end position="50"/>
    </location>
</feature>
<dbReference type="Gene3D" id="1.10.3730.20">
    <property type="match status" value="1"/>
</dbReference>
<dbReference type="InterPro" id="IPR037185">
    <property type="entry name" value="EmrE-like"/>
</dbReference>
<dbReference type="InterPro" id="IPR000620">
    <property type="entry name" value="EamA_dom"/>
</dbReference>
<dbReference type="PANTHER" id="PTHR22911">
    <property type="entry name" value="ACYL-MALONYL CONDENSING ENZYME-RELATED"/>
    <property type="match status" value="1"/>
</dbReference>
<reference evidence="4" key="1">
    <citation type="submission" date="2015-04" db="EMBL/GenBank/DDBJ databases">
        <authorList>
            <person name="Mushtaq Mamoona"/>
        </authorList>
    </citation>
    <scope>NUCLEOTIDE SEQUENCE [LARGE SCALE GENOMIC DNA]</scope>
    <source>
        <strain evidence="4">AN4859/03</strain>
    </source>
</reference>
<keyword evidence="1" id="KW-1133">Transmembrane helix</keyword>
<feature type="transmembrane region" description="Helical" evidence="1">
    <location>
        <begin position="70"/>
        <end position="88"/>
    </location>
</feature>
<keyword evidence="1" id="KW-0472">Membrane</keyword>
<dbReference type="GO" id="GO:0016020">
    <property type="term" value="C:membrane"/>
    <property type="evidence" value="ECO:0007669"/>
    <property type="project" value="InterPro"/>
</dbReference>
<feature type="transmembrane region" description="Helical" evidence="1">
    <location>
        <begin position="6"/>
        <end position="24"/>
    </location>
</feature>
<feature type="transmembrane region" description="Helical" evidence="1">
    <location>
        <begin position="125"/>
        <end position="143"/>
    </location>
</feature>
<dbReference type="Proteomes" id="UP000043763">
    <property type="component" value="Unassembled WGS sequence"/>
</dbReference>
<proteinExistence type="predicted"/>
<dbReference type="SUPFAM" id="SSF103481">
    <property type="entry name" value="Multidrug resistance efflux transporter EmrE"/>
    <property type="match status" value="1"/>
</dbReference>